<sequence length="162" mass="18611">MELSITRCSVARLKVAWVVFASSEFRKSTLRLIVTLRRNSQILCKQNLPNVRPHALALYHSLHMVHETQEVIFWMGLTSALNRAFSTGFQCRFRANRRRKRYTSHSAQGALATSRQLSTFSKIQLRTLVFTWHDHRPKQVSGIAPGLPRVEFRVHAIPLCGT</sequence>
<evidence type="ECO:0000313" key="1">
    <source>
        <dbReference type="EMBL" id="KAI0088134.1"/>
    </source>
</evidence>
<gene>
    <name evidence="1" type="ORF">BDY19DRAFT_213494</name>
</gene>
<protein>
    <submittedName>
        <fullName evidence="1">Uncharacterized protein</fullName>
    </submittedName>
</protein>
<name>A0ACB8U234_9APHY</name>
<keyword evidence="2" id="KW-1185">Reference proteome</keyword>
<organism evidence="1 2">
    <name type="scientific">Irpex rosettiformis</name>
    <dbReference type="NCBI Taxonomy" id="378272"/>
    <lineage>
        <taxon>Eukaryota</taxon>
        <taxon>Fungi</taxon>
        <taxon>Dikarya</taxon>
        <taxon>Basidiomycota</taxon>
        <taxon>Agaricomycotina</taxon>
        <taxon>Agaricomycetes</taxon>
        <taxon>Polyporales</taxon>
        <taxon>Irpicaceae</taxon>
        <taxon>Irpex</taxon>
    </lineage>
</organism>
<comment type="caution">
    <text evidence="1">The sequence shown here is derived from an EMBL/GenBank/DDBJ whole genome shotgun (WGS) entry which is preliminary data.</text>
</comment>
<dbReference type="Proteomes" id="UP001055072">
    <property type="component" value="Unassembled WGS sequence"/>
</dbReference>
<accession>A0ACB8U234</accession>
<dbReference type="EMBL" id="MU274915">
    <property type="protein sequence ID" value="KAI0088134.1"/>
    <property type="molecule type" value="Genomic_DNA"/>
</dbReference>
<evidence type="ECO:0000313" key="2">
    <source>
        <dbReference type="Proteomes" id="UP001055072"/>
    </source>
</evidence>
<reference evidence="1" key="1">
    <citation type="journal article" date="2021" name="Environ. Microbiol.">
        <title>Gene family expansions and transcriptome signatures uncover fungal adaptations to wood decay.</title>
        <authorList>
            <person name="Hage H."/>
            <person name="Miyauchi S."/>
            <person name="Viragh M."/>
            <person name="Drula E."/>
            <person name="Min B."/>
            <person name="Chaduli D."/>
            <person name="Navarro D."/>
            <person name="Favel A."/>
            <person name="Norest M."/>
            <person name="Lesage-Meessen L."/>
            <person name="Balint B."/>
            <person name="Merenyi Z."/>
            <person name="de Eugenio L."/>
            <person name="Morin E."/>
            <person name="Martinez A.T."/>
            <person name="Baldrian P."/>
            <person name="Stursova M."/>
            <person name="Martinez M.J."/>
            <person name="Novotny C."/>
            <person name="Magnuson J.K."/>
            <person name="Spatafora J.W."/>
            <person name="Maurice S."/>
            <person name="Pangilinan J."/>
            <person name="Andreopoulos W."/>
            <person name="LaButti K."/>
            <person name="Hundley H."/>
            <person name="Na H."/>
            <person name="Kuo A."/>
            <person name="Barry K."/>
            <person name="Lipzen A."/>
            <person name="Henrissat B."/>
            <person name="Riley R."/>
            <person name="Ahrendt S."/>
            <person name="Nagy L.G."/>
            <person name="Grigoriev I.V."/>
            <person name="Martin F."/>
            <person name="Rosso M.N."/>
        </authorList>
    </citation>
    <scope>NUCLEOTIDE SEQUENCE</scope>
    <source>
        <strain evidence="1">CBS 384.51</strain>
    </source>
</reference>
<proteinExistence type="predicted"/>